<dbReference type="EMBL" id="OZ035834">
    <property type="protein sequence ID" value="CAL1576368.1"/>
    <property type="molecule type" value="Genomic_DNA"/>
</dbReference>
<feature type="region of interest" description="Disordered" evidence="1">
    <location>
        <begin position="80"/>
        <end position="117"/>
    </location>
</feature>
<proteinExistence type="predicted"/>
<gene>
    <name evidence="2" type="ORF">KC01_LOCUS7804</name>
</gene>
<dbReference type="AlphaFoldDB" id="A0AAV2JJM0"/>
<evidence type="ECO:0000313" key="2">
    <source>
        <dbReference type="EMBL" id="CAL1576368.1"/>
    </source>
</evidence>
<organism evidence="2 3">
    <name type="scientific">Knipowitschia caucasica</name>
    <name type="common">Caucasian dwarf goby</name>
    <name type="synonym">Pomatoschistus caucasicus</name>
    <dbReference type="NCBI Taxonomy" id="637954"/>
    <lineage>
        <taxon>Eukaryota</taxon>
        <taxon>Metazoa</taxon>
        <taxon>Chordata</taxon>
        <taxon>Craniata</taxon>
        <taxon>Vertebrata</taxon>
        <taxon>Euteleostomi</taxon>
        <taxon>Actinopterygii</taxon>
        <taxon>Neopterygii</taxon>
        <taxon>Teleostei</taxon>
        <taxon>Neoteleostei</taxon>
        <taxon>Acanthomorphata</taxon>
        <taxon>Gobiaria</taxon>
        <taxon>Gobiiformes</taxon>
        <taxon>Gobioidei</taxon>
        <taxon>Gobiidae</taxon>
        <taxon>Gobiinae</taxon>
        <taxon>Knipowitschia</taxon>
    </lineage>
</organism>
<keyword evidence="3" id="KW-1185">Reference proteome</keyword>
<sequence length="133" mass="15250">MACCSAFVQLENPRSRADDTLSEWHFTNITVIISVPKENFLIVCFQDLEHKRAEPLPEVREREAPSLSLITASERRWSGVSSEPVGSAQMVAHTRSRHISHRDDSNKDRRAERRGEQQGPWLRRVTYTCTCQG</sequence>
<reference evidence="2 3" key="1">
    <citation type="submission" date="2024-04" db="EMBL/GenBank/DDBJ databases">
        <authorList>
            <person name="Waldvogel A.-M."/>
            <person name="Schoenle A."/>
        </authorList>
    </citation>
    <scope>NUCLEOTIDE SEQUENCE [LARGE SCALE GENOMIC DNA]</scope>
</reference>
<dbReference type="Proteomes" id="UP001497482">
    <property type="component" value="Chromosome 12"/>
</dbReference>
<evidence type="ECO:0000313" key="3">
    <source>
        <dbReference type="Proteomes" id="UP001497482"/>
    </source>
</evidence>
<feature type="compositionally biased region" description="Basic and acidic residues" evidence="1">
    <location>
        <begin position="101"/>
        <end position="116"/>
    </location>
</feature>
<evidence type="ECO:0000256" key="1">
    <source>
        <dbReference type="SAM" id="MobiDB-lite"/>
    </source>
</evidence>
<accession>A0AAV2JJM0</accession>
<name>A0AAV2JJM0_KNICA</name>
<protein>
    <submittedName>
        <fullName evidence="2">Uncharacterized protein</fullName>
    </submittedName>
</protein>